<evidence type="ECO:0000256" key="2">
    <source>
        <dbReference type="SAM" id="MobiDB-lite"/>
    </source>
</evidence>
<feature type="region of interest" description="Disordered" evidence="2">
    <location>
        <begin position="99"/>
        <end position="138"/>
    </location>
</feature>
<evidence type="ECO:0000313" key="3">
    <source>
        <dbReference type="EMBL" id="KAF1995874.1"/>
    </source>
</evidence>
<reference evidence="3" key="1">
    <citation type="journal article" date="2020" name="Stud. Mycol.">
        <title>101 Dothideomycetes genomes: a test case for predicting lifestyles and emergence of pathogens.</title>
        <authorList>
            <person name="Haridas S."/>
            <person name="Albert R."/>
            <person name="Binder M."/>
            <person name="Bloem J."/>
            <person name="Labutti K."/>
            <person name="Salamov A."/>
            <person name="Andreopoulos B."/>
            <person name="Baker S."/>
            <person name="Barry K."/>
            <person name="Bills G."/>
            <person name="Bluhm B."/>
            <person name="Cannon C."/>
            <person name="Castanera R."/>
            <person name="Culley D."/>
            <person name="Daum C."/>
            <person name="Ezra D."/>
            <person name="Gonzalez J."/>
            <person name="Henrissat B."/>
            <person name="Kuo A."/>
            <person name="Liang C."/>
            <person name="Lipzen A."/>
            <person name="Lutzoni F."/>
            <person name="Magnuson J."/>
            <person name="Mondo S."/>
            <person name="Nolan M."/>
            <person name="Ohm R."/>
            <person name="Pangilinan J."/>
            <person name="Park H.-J."/>
            <person name="Ramirez L."/>
            <person name="Alfaro M."/>
            <person name="Sun H."/>
            <person name="Tritt A."/>
            <person name="Yoshinaga Y."/>
            <person name="Zwiers L.-H."/>
            <person name="Turgeon B."/>
            <person name="Goodwin S."/>
            <person name="Spatafora J."/>
            <person name="Crous P."/>
            <person name="Grigoriev I."/>
        </authorList>
    </citation>
    <scope>NUCLEOTIDE SEQUENCE</scope>
    <source>
        <strain evidence="3">CBS 123094</strain>
    </source>
</reference>
<feature type="compositionally biased region" description="Acidic residues" evidence="2">
    <location>
        <begin position="275"/>
        <end position="285"/>
    </location>
</feature>
<feature type="compositionally biased region" description="Acidic residues" evidence="2">
    <location>
        <begin position="195"/>
        <end position="207"/>
    </location>
</feature>
<evidence type="ECO:0000313" key="4">
    <source>
        <dbReference type="Proteomes" id="UP000799779"/>
    </source>
</evidence>
<dbReference type="GO" id="GO:0071008">
    <property type="term" value="C:U2-type post-mRNA release spliceosomal complex"/>
    <property type="evidence" value="ECO:0007669"/>
    <property type="project" value="InterPro"/>
</dbReference>
<dbReference type="Pfam" id="PF15458">
    <property type="entry name" value="NTR2"/>
    <property type="match status" value="1"/>
</dbReference>
<sequence length="429" mass="47712">MKRSGSNRVPRKIGGGDEASGESELGGGDQAQIKKAGSVVKRPVFGKNKKRSSFRMSFGPEDADANDGSDIGPTVVTPKKTTLSRIAIEKSAELRTRSPLVAEVPRDDKERPTYSQDYLAELRKSTPTLPKELPPGEVDEYEPQIVILPEDLEALPELTASEPSAILTEAEIQEKKDRRARRRLEKRAHQHLGEEPEDNLLDDEEADEFRRNDDEISFRPKAKWGESRLVREDEDILEGFDEFVDDGRIALGRKAERAARKNKRAEMEAMINDAEGSEEEDSSDSEAERNAAYEAAQMKAGTGKVKIKAANNGARTPPRIAPLPDLGDVLASLHAEVRNKQQRREQMLKKLKELKEREIELADRKQYVQGQLEKTGQEYERLRAETGMAALPVSNGTDGGRIVVNRGLDSLGATPVISRGESSEEDDYE</sequence>
<dbReference type="InterPro" id="IPR028211">
    <property type="entry name" value="Ntr2"/>
</dbReference>
<feature type="region of interest" description="Disordered" evidence="2">
    <location>
        <begin position="1"/>
        <end position="77"/>
    </location>
</feature>
<organism evidence="3 4">
    <name type="scientific">Amniculicola lignicola CBS 123094</name>
    <dbReference type="NCBI Taxonomy" id="1392246"/>
    <lineage>
        <taxon>Eukaryota</taxon>
        <taxon>Fungi</taxon>
        <taxon>Dikarya</taxon>
        <taxon>Ascomycota</taxon>
        <taxon>Pezizomycotina</taxon>
        <taxon>Dothideomycetes</taxon>
        <taxon>Pleosporomycetidae</taxon>
        <taxon>Pleosporales</taxon>
        <taxon>Amniculicolaceae</taxon>
        <taxon>Amniculicola</taxon>
    </lineage>
</organism>
<protein>
    <submittedName>
        <fullName evidence="3">Uncharacterized protein</fullName>
    </submittedName>
</protein>
<dbReference type="GO" id="GO:0000390">
    <property type="term" value="P:spliceosomal complex disassembly"/>
    <property type="evidence" value="ECO:0007669"/>
    <property type="project" value="InterPro"/>
</dbReference>
<name>A0A6A5W4M8_9PLEO</name>
<proteinExistence type="predicted"/>
<feature type="coiled-coil region" evidence="1">
    <location>
        <begin position="330"/>
        <end position="364"/>
    </location>
</feature>
<feature type="compositionally biased region" description="Basic and acidic residues" evidence="2">
    <location>
        <begin position="256"/>
        <end position="267"/>
    </location>
</feature>
<keyword evidence="4" id="KW-1185">Reference proteome</keyword>
<dbReference type="OrthoDB" id="429427at2759"/>
<dbReference type="EMBL" id="ML977632">
    <property type="protein sequence ID" value="KAF1995874.1"/>
    <property type="molecule type" value="Genomic_DNA"/>
</dbReference>
<keyword evidence="1" id="KW-0175">Coiled coil</keyword>
<accession>A0A6A5W4M8</accession>
<feature type="region of interest" description="Disordered" evidence="2">
    <location>
        <begin position="256"/>
        <end position="290"/>
    </location>
</feature>
<feature type="region of interest" description="Disordered" evidence="2">
    <location>
        <begin position="169"/>
        <end position="214"/>
    </location>
</feature>
<dbReference type="AlphaFoldDB" id="A0A6A5W4M8"/>
<evidence type="ECO:0000256" key="1">
    <source>
        <dbReference type="SAM" id="Coils"/>
    </source>
</evidence>
<feature type="compositionally biased region" description="Basic residues" evidence="2">
    <location>
        <begin position="178"/>
        <end position="190"/>
    </location>
</feature>
<gene>
    <name evidence="3" type="ORF">P154DRAFT_623635</name>
</gene>
<dbReference type="Proteomes" id="UP000799779">
    <property type="component" value="Unassembled WGS sequence"/>
</dbReference>
<feature type="compositionally biased region" description="Basic residues" evidence="2">
    <location>
        <begin position="1"/>
        <end position="11"/>
    </location>
</feature>